<protein>
    <recommendedName>
        <fullName evidence="8">RING-type domain-containing protein</fullName>
    </recommendedName>
</protein>
<evidence type="ECO:0000256" key="5">
    <source>
        <dbReference type="ARBA" id="ARBA00022786"/>
    </source>
</evidence>
<feature type="domain" description="RING-type" evidence="8">
    <location>
        <begin position="1"/>
        <end position="160"/>
    </location>
</feature>
<dbReference type="GO" id="GO:0061630">
    <property type="term" value="F:ubiquitin protein ligase activity"/>
    <property type="evidence" value="ECO:0007669"/>
    <property type="project" value="UniProtKB-EC"/>
</dbReference>
<dbReference type="InterPro" id="IPR044066">
    <property type="entry name" value="TRIAD_supradom"/>
</dbReference>
<organism evidence="9">
    <name type="scientific">Ganoderma boninense</name>
    <dbReference type="NCBI Taxonomy" id="34458"/>
    <lineage>
        <taxon>Eukaryota</taxon>
        <taxon>Fungi</taxon>
        <taxon>Dikarya</taxon>
        <taxon>Basidiomycota</taxon>
        <taxon>Agaricomycotina</taxon>
        <taxon>Agaricomycetes</taxon>
        <taxon>Polyporales</taxon>
        <taxon>Polyporaceae</taxon>
        <taxon>Ganoderma</taxon>
    </lineage>
</organism>
<accession>A0A5K1K1W4</accession>
<dbReference type="Pfam" id="PF22191">
    <property type="entry name" value="IBR_1"/>
    <property type="match status" value="1"/>
</dbReference>
<keyword evidence="5" id="KW-0833">Ubl conjugation pathway</keyword>
<evidence type="ECO:0000313" key="9">
    <source>
        <dbReference type="EMBL" id="VWO99619.1"/>
    </source>
</evidence>
<evidence type="ECO:0000256" key="7">
    <source>
        <dbReference type="SAM" id="MobiDB-lite"/>
    </source>
</evidence>
<name>A0A5K1K1W4_9APHY</name>
<gene>
    <name evidence="9" type="primary">I1RU69</name>
</gene>
<dbReference type="SUPFAM" id="SSF57850">
    <property type="entry name" value="RING/U-box"/>
    <property type="match status" value="1"/>
</dbReference>
<dbReference type="InterPro" id="IPR031127">
    <property type="entry name" value="E3_UB_ligase_RBR"/>
</dbReference>
<dbReference type="AlphaFoldDB" id="A0A5K1K1W4"/>
<dbReference type="GO" id="GO:0016567">
    <property type="term" value="P:protein ubiquitination"/>
    <property type="evidence" value="ECO:0007669"/>
    <property type="project" value="InterPro"/>
</dbReference>
<reference evidence="9" key="1">
    <citation type="submission" date="2019-10" db="EMBL/GenBank/DDBJ databases">
        <authorList>
            <person name="Nor Muhammad N."/>
        </authorList>
    </citation>
    <scope>NUCLEOTIDE SEQUENCE</scope>
</reference>
<keyword evidence="6" id="KW-0862">Zinc</keyword>
<evidence type="ECO:0000256" key="3">
    <source>
        <dbReference type="ARBA" id="ARBA00022737"/>
    </source>
</evidence>
<feature type="compositionally biased region" description="Low complexity" evidence="7">
    <location>
        <begin position="212"/>
        <end position="230"/>
    </location>
</feature>
<dbReference type="PANTHER" id="PTHR11685">
    <property type="entry name" value="RBR FAMILY RING FINGER AND IBR DOMAIN-CONTAINING"/>
    <property type="match status" value="1"/>
</dbReference>
<keyword evidence="1" id="KW-0808">Transferase</keyword>
<evidence type="ECO:0000259" key="8">
    <source>
        <dbReference type="PROSITE" id="PS51873"/>
    </source>
</evidence>
<evidence type="ECO:0000256" key="2">
    <source>
        <dbReference type="ARBA" id="ARBA00022723"/>
    </source>
</evidence>
<keyword evidence="2" id="KW-0479">Metal-binding</keyword>
<evidence type="ECO:0000256" key="1">
    <source>
        <dbReference type="ARBA" id="ARBA00022679"/>
    </source>
</evidence>
<evidence type="ECO:0000256" key="4">
    <source>
        <dbReference type="ARBA" id="ARBA00022771"/>
    </source>
</evidence>
<dbReference type="GO" id="GO:0008270">
    <property type="term" value="F:zinc ion binding"/>
    <property type="evidence" value="ECO:0007669"/>
    <property type="project" value="UniProtKB-KW"/>
</dbReference>
<dbReference type="EMBL" id="LR727777">
    <property type="protein sequence ID" value="VWO99619.1"/>
    <property type="molecule type" value="Genomic_DNA"/>
</dbReference>
<dbReference type="PROSITE" id="PS51873">
    <property type="entry name" value="TRIAD"/>
    <property type="match status" value="1"/>
</dbReference>
<evidence type="ECO:0000256" key="6">
    <source>
        <dbReference type="ARBA" id="ARBA00022833"/>
    </source>
</evidence>
<proteinExistence type="predicted"/>
<dbReference type="CDD" id="cd22584">
    <property type="entry name" value="Rcat_RBR_unk"/>
    <property type="match status" value="1"/>
</dbReference>
<keyword evidence="3" id="KW-0677">Repeat</keyword>
<feature type="region of interest" description="Disordered" evidence="7">
    <location>
        <begin position="161"/>
        <end position="232"/>
    </location>
</feature>
<dbReference type="Gene3D" id="1.20.120.1750">
    <property type="match status" value="1"/>
</dbReference>
<sequence>MSPSFPQACCRRPIPLTSIWGHLSDRLQSTFEEKRREFTAQNRVYCAKQSCSRFLAAQQDRSPALRDQPSRKCPAPGCGTITCLRCKNEVKPSTKHRCADSEVDKPALKLARDVGWARCPGCAAMIELNRGCYHMTCRCKTQFCYRCSARWKTCACPQWEEPDPPDPPALPVRPRRRERPPPIRIPARPPTARTPEQIRRDRSLPQVPAPAPTAAAAPRPRQQRTLLTGRQQRRAYRILPLVPDDEPYRLLPFPGDEDEDEDEDGPWRFILLRMESRERRPISGLSFADDLEHADAGVPVAGPSRISRASTHASSSDSRTLRDSLELVRPARLHFAGCAHDEMDRELGAMITLCDICGEVRTVAVSNRFL</sequence>
<keyword evidence="4" id="KW-0863">Zinc-finger</keyword>